<feature type="compositionally biased region" description="Basic and acidic residues" evidence="1">
    <location>
        <begin position="16"/>
        <end position="25"/>
    </location>
</feature>
<feature type="non-terminal residue" evidence="2">
    <location>
        <position position="47"/>
    </location>
</feature>
<name>A0A8S3AFP6_9BILA</name>
<dbReference type="EMBL" id="CAJOBI010126420">
    <property type="protein sequence ID" value="CAF4703188.1"/>
    <property type="molecule type" value="Genomic_DNA"/>
</dbReference>
<proteinExistence type="predicted"/>
<organism evidence="2 3">
    <name type="scientific">Rotaria magnacalcarata</name>
    <dbReference type="NCBI Taxonomy" id="392030"/>
    <lineage>
        <taxon>Eukaryota</taxon>
        <taxon>Metazoa</taxon>
        <taxon>Spiralia</taxon>
        <taxon>Gnathifera</taxon>
        <taxon>Rotifera</taxon>
        <taxon>Eurotatoria</taxon>
        <taxon>Bdelloidea</taxon>
        <taxon>Philodinida</taxon>
        <taxon>Philodinidae</taxon>
        <taxon>Rotaria</taxon>
    </lineage>
</organism>
<accession>A0A8S3AFP6</accession>
<dbReference type="Proteomes" id="UP000676336">
    <property type="component" value="Unassembled WGS sequence"/>
</dbReference>
<comment type="caution">
    <text evidence="2">The sequence shown here is derived from an EMBL/GenBank/DDBJ whole genome shotgun (WGS) entry which is preliminary data.</text>
</comment>
<gene>
    <name evidence="2" type="ORF">SMN809_LOCUS43134</name>
</gene>
<evidence type="ECO:0000313" key="3">
    <source>
        <dbReference type="Proteomes" id="UP000676336"/>
    </source>
</evidence>
<feature type="region of interest" description="Disordered" evidence="1">
    <location>
        <begin position="1"/>
        <end position="47"/>
    </location>
</feature>
<evidence type="ECO:0000256" key="1">
    <source>
        <dbReference type="SAM" id="MobiDB-lite"/>
    </source>
</evidence>
<dbReference type="AlphaFoldDB" id="A0A8S3AFP6"/>
<sequence>REQEEYEEERRRRKEKNRDVESDGSRKHKSSRAKSPTLDSSKTTSPV</sequence>
<reference evidence="2" key="1">
    <citation type="submission" date="2021-02" db="EMBL/GenBank/DDBJ databases">
        <authorList>
            <person name="Nowell W R."/>
        </authorList>
    </citation>
    <scope>NUCLEOTIDE SEQUENCE</scope>
</reference>
<evidence type="ECO:0000313" key="2">
    <source>
        <dbReference type="EMBL" id="CAF4703188.1"/>
    </source>
</evidence>
<feature type="non-terminal residue" evidence="2">
    <location>
        <position position="1"/>
    </location>
</feature>
<feature type="compositionally biased region" description="Polar residues" evidence="1">
    <location>
        <begin position="33"/>
        <end position="47"/>
    </location>
</feature>
<protein>
    <submittedName>
        <fullName evidence="2">Uncharacterized protein</fullName>
    </submittedName>
</protein>